<dbReference type="Pfam" id="PF13712">
    <property type="entry name" value="Glyco_tranf_2_5"/>
    <property type="match status" value="1"/>
</dbReference>
<dbReference type="STRING" id="166486.ERS852572_01697"/>
<organism evidence="2 3">
    <name type="scientific">Roseburia intestinalis</name>
    <dbReference type="NCBI Taxonomy" id="166486"/>
    <lineage>
        <taxon>Bacteria</taxon>
        <taxon>Bacillati</taxon>
        <taxon>Bacillota</taxon>
        <taxon>Clostridia</taxon>
        <taxon>Lachnospirales</taxon>
        <taxon>Lachnospiraceae</taxon>
        <taxon>Roseburia</taxon>
    </lineage>
</organism>
<proteinExistence type="predicted"/>
<sequence length="258" mass="29697">MDRADVTVVCCYNDPKQYKKLVEDLARQHYDYTLIGIDNCRQQYSSCAKALNAATVQVKTEYVIYSHQDIELPDADMLGNFVDYLFMTQEEDILGVAGAVEDDSKQAREHTCVLSKVRHGRKQAVAGEREYSGMAGCETVDECFFGGHTDFFLHHPFDEKLCDNWHLYGVERCMYTRAKGNKVYVCDIPLIHTSTGTISRAYNKGFYRVAKRYAGEDEGEGTTSLKWLRTVCGSSQTDLLHRLLFYWKREILIRLNRY</sequence>
<gene>
    <name evidence="2" type="ORF">ERS852572_01697</name>
</gene>
<dbReference type="PaxDb" id="166486-ERS852572_01697"/>
<dbReference type="OrthoDB" id="176403at2"/>
<dbReference type="InterPro" id="IPR029044">
    <property type="entry name" value="Nucleotide-diphossugar_trans"/>
</dbReference>
<dbReference type="EMBL" id="CYXZ01000011">
    <property type="protein sequence ID" value="CUN05297.1"/>
    <property type="molecule type" value="Genomic_DNA"/>
</dbReference>
<accession>A0A173TT87</accession>
<feature type="domain" description="Streptomycin biosynthesis protein StrF" evidence="1">
    <location>
        <begin position="8"/>
        <end position="187"/>
    </location>
</feature>
<dbReference type="Proteomes" id="UP000095350">
    <property type="component" value="Unassembled WGS sequence"/>
</dbReference>
<reference evidence="2 3" key="1">
    <citation type="submission" date="2015-09" db="EMBL/GenBank/DDBJ databases">
        <authorList>
            <consortium name="Pathogen Informatics"/>
        </authorList>
    </citation>
    <scope>NUCLEOTIDE SEQUENCE [LARGE SCALE GENOMIC DNA]</scope>
    <source>
        <strain evidence="2 3">2789STDY5834960</strain>
    </source>
</reference>
<dbReference type="AlphaFoldDB" id="A0A173TT87"/>
<evidence type="ECO:0000313" key="3">
    <source>
        <dbReference type="Proteomes" id="UP000095350"/>
    </source>
</evidence>
<dbReference type="InterPro" id="IPR059123">
    <property type="entry name" value="StrF_dom"/>
</dbReference>
<dbReference type="SUPFAM" id="SSF53448">
    <property type="entry name" value="Nucleotide-diphospho-sugar transferases"/>
    <property type="match status" value="1"/>
</dbReference>
<dbReference type="Gene3D" id="3.90.550.10">
    <property type="entry name" value="Spore Coat Polysaccharide Biosynthesis Protein SpsA, Chain A"/>
    <property type="match status" value="1"/>
</dbReference>
<protein>
    <recommendedName>
        <fullName evidence="1">Streptomycin biosynthesis protein StrF domain-containing protein</fullName>
    </recommendedName>
</protein>
<evidence type="ECO:0000313" key="2">
    <source>
        <dbReference type="EMBL" id="CUN05297.1"/>
    </source>
</evidence>
<evidence type="ECO:0000259" key="1">
    <source>
        <dbReference type="Pfam" id="PF13712"/>
    </source>
</evidence>
<dbReference type="RefSeq" id="WP_055194180.1">
    <property type="nucleotide sequence ID" value="NZ_CABIYH010000011.1"/>
</dbReference>
<name>A0A173TT87_9FIRM</name>